<dbReference type="Proteomes" id="UP001432322">
    <property type="component" value="Unassembled WGS sequence"/>
</dbReference>
<reference evidence="2" key="1">
    <citation type="submission" date="2023-10" db="EMBL/GenBank/DDBJ databases">
        <title>Genome assembly of Pristionchus species.</title>
        <authorList>
            <person name="Yoshida K."/>
            <person name="Sommer R.J."/>
        </authorList>
    </citation>
    <scope>NUCLEOTIDE SEQUENCE</scope>
    <source>
        <strain evidence="2">RS5133</strain>
    </source>
</reference>
<dbReference type="EMBL" id="BTSY01000004">
    <property type="protein sequence ID" value="GMT24144.1"/>
    <property type="molecule type" value="Genomic_DNA"/>
</dbReference>
<feature type="region of interest" description="Disordered" evidence="1">
    <location>
        <begin position="187"/>
        <end position="206"/>
    </location>
</feature>
<proteinExistence type="predicted"/>
<feature type="compositionally biased region" description="Basic and acidic residues" evidence="1">
    <location>
        <begin position="160"/>
        <end position="174"/>
    </location>
</feature>
<keyword evidence="3" id="KW-1185">Reference proteome</keyword>
<name>A0AAV5W2J7_9BILA</name>
<gene>
    <name evidence="2" type="ORF">PFISCL1PPCAC_15441</name>
</gene>
<evidence type="ECO:0000313" key="3">
    <source>
        <dbReference type="Proteomes" id="UP001432322"/>
    </source>
</evidence>
<sequence>RNPFRAKMSQRPKINKSDYRPFIRGNPRRPSLAMDVSKDAQPLGGRSKVTNQLPPRVVRPNDSLDSISDEEDERGKNIVKSHIVPNRNSNPFAEIRSPRTPQAPHDNNKRGEMKHRDLPSTIISSIRMRGGSDSTSSSTSTHNKLKKTLSDPSNSIGSPDSHKTRQRSVEKEIAERAIKREIKVEKTVKREESNSVHSDEPLRKRRHEEIIVKKEEEPEIEIIELD</sequence>
<feature type="region of interest" description="Disordered" evidence="1">
    <location>
        <begin position="1"/>
        <end position="174"/>
    </location>
</feature>
<dbReference type="AlphaFoldDB" id="A0AAV5W2J7"/>
<feature type="compositionally biased region" description="Basic and acidic residues" evidence="1">
    <location>
        <begin position="106"/>
        <end position="118"/>
    </location>
</feature>
<comment type="caution">
    <text evidence="2">The sequence shown here is derived from an EMBL/GenBank/DDBJ whole genome shotgun (WGS) entry which is preliminary data.</text>
</comment>
<feature type="non-terminal residue" evidence="2">
    <location>
        <position position="1"/>
    </location>
</feature>
<evidence type="ECO:0000313" key="2">
    <source>
        <dbReference type="EMBL" id="GMT24144.1"/>
    </source>
</evidence>
<organism evidence="2 3">
    <name type="scientific">Pristionchus fissidentatus</name>
    <dbReference type="NCBI Taxonomy" id="1538716"/>
    <lineage>
        <taxon>Eukaryota</taxon>
        <taxon>Metazoa</taxon>
        <taxon>Ecdysozoa</taxon>
        <taxon>Nematoda</taxon>
        <taxon>Chromadorea</taxon>
        <taxon>Rhabditida</taxon>
        <taxon>Rhabditina</taxon>
        <taxon>Diplogasteromorpha</taxon>
        <taxon>Diplogasteroidea</taxon>
        <taxon>Neodiplogasteridae</taxon>
        <taxon>Pristionchus</taxon>
    </lineage>
</organism>
<protein>
    <submittedName>
        <fullName evidence="2">Uncharacterized protein</fullName>
    </submittedName>
</protein>
<feature type="compositionally biased region" description="Low complexity" evidence="1">
    <location>
        <begin position="132"/>
        <end position="141"/>
    </location>
</feature>
<evidence type="ECO:0000256" key="1">
    <source>
        <dbReference type="SAM" id="MobiDB-lite"/>
    </source>
</evidence>
<accession>A0AAV5W2J7</accession>